<name>A0A2H3CLV0_ARMGA</name>
<dbReference type="Proteomes" id="UP000217790">
    <property type="component" value="Unassembled WGS sequence"/>
</dbReference>
<organism evidence="2 3">
    <name type="scientific">Armillaria gallica</name>
    <name type="common">Bulbous honey fungus</name>
    <name type="synonym">Armillaria bulbosa</name>
    <dbReference type="NCBI Taxonomy" id="47427"/>
    <lineage>
        <taxon>Eukaryota</taxon>
        <taxon>Fungi</taxon>
        <taxon>Dikarya</taxon>
        <taxon>Basidiomycota</taxon>
        <taxon>Agaricomycotina</taxon>
        <taxon>Agaricomycetes</taxon>
        <taxon>Agaricomycetidae</taxon>
        <taxon>Agaricales</taxon>
        <taxon>Marasmiineae</taxon>
        <taxon>Physalacriaceae</taxon>
        <taxon>Armillaria</taxon>
    </lineage>
</organism>
<dbReference type="STRING" id="47427.A0A2H3CLV0"/>
<feature type="region of interest" description="Disordered" evidence="1">
    <location>
        <begin position="13"/>
        <end position="77"/>
    </location>
</feature>
<evidence type="ECO:0000256" key="1">
    <source>
        <dbReference type="SAM" id="MobiDB-lite"/>
    </source>
</evidence>
<gene>
    <name evidence="2" type="ORF">ARMGADRAFT_1088742</name>
</gene>
<evidence type="ECO:0000313" key="3">
    <source>
        <dbReference type="Proteomes" id="UP000217790"/>
    </source>
</evidence>
<dbReference type="OrthoDB" id="3244572at2759"/>
<feature type="compositionally biased region" description="Basic and acidic residues" evidence="1">
    <location>
        <begin position="13"/>
        <end position="37"/>
    </location>
</feature>
<proteinExistence type="predicted"/>
<reference evidence="3" key="1">
    <citation type="journal article" date="2017" name="Nat. Ecol. Evol.">
        <title>Genome expansion and lineage-specific genetic innovations in the forest pathogenic fungi Armillaria.</title>
        <authorList>
            <person name="Sipos G."/>
            <person name="Prasanna A.N."/>
            <person name="Walter M.C."/>
            <person name="O'Connor E."/>
            <person name="Balint B."/>
            <person name="Krizsan K."/>
            <person name="Kiss B."/>
            <person name="Hess J."/>
            <person name="Varga T."/>
            <person name="Slot J."/>
            <person name="Riley R."/>
            <person name="Boka B."/>
            <person name="Rigling D."/>
            <person name="Barry K."/>
            <person name="Lee J."/>
            <person name="Mihaltcheva S."/>
            <person name="LaButti K."/>
            <person name="Lipzen A."/>
            <person name="Waldron R."/>
            <person name="Moloney N.M."/>
            <person name="Sperisen C."/>
            <person name="Kredics L."/>
            <person name="Vagvoelgyi C."/>
            <person name="Patrignani A."/>
            <person name="Fitzpatrick D."/>
            <person name="Nagy I."/>
            <person name="Doyle S."/>
            <person name="Anderson J.B."/>
            <person name="Grigoriev I.V."/>
            <person name="Gueldener U."/>
            <person name="Muensterkoetter M."/>
            <person name="Nagy L.G."/>
        </authorList>
    </citation>
    <scope>NUCLEOTIDE SEQUENCE [LARGE SCALE GENOMIC DNA]</scope>
    <source>
        <strain evidence="3">Ar21-2</strain>
    </source>
</reference>
<dbReference type="InParanoid" id="A0A2H3CLV0"/>
<protein>
    <submittedName>
        <fullName evidence="2">Uncharacterized protein</fullName>
    </submittedName>
</protein>
<accession>A0A2H3CLV0</accession>
<dbReference type="EMBL" id="KZ293701">
    <property type="protein sequence ID" value="PBK84041.1"/>
    <property type="molecule type" value="Genomic_DNA"/>
</dbReference>
<feature type="compositionally biased region" description="Acidic residues" evidence="1">
    <location>
        <begin position="46"/>
        <end position="61"/>
    </location>
</feature>
<evidence type="ECO:0000313" key="2">
    <source>
        <dbReference type="EMBL" id="PBK84041.1"/>
    </source>
</evidence>
<dbReference type="AlphaFoldDB" id="A0A2H3CLV0"/>
<keyword evidence="3" id="KW-1185">Reference proteome</keyword>
<sequence length="77" mass="8913">MNIRRLWVTKGRTHADIKPKQESSRYIDDDEKERLHTDLQGWTGETDSEAEDDDDQDDDLEPEHIQQNTDSGDGDQA</sequence>